<organism evidence="2 3">
    <name type="scientific">Pterulicium gracile</name>
    <dbReference type="NCBI Taxonomy" id="1884261"/>
    <lineage>
        <taxon>Eukaryota</taxon>
        <taxon>Fungi</taxon>
        <taxon>Dikarya</taxon>
        <taxon>Basidiomycota</taxon>
        <taxon>Agaricomycotina</taxon>
        <taxon>Agaricomycetes</taxon>
        <taxon>Agaricomycetidae</taxon>
        <taxon>Agaricales</taxon>
        <taxon>Pleurotineae</taxon>
        <taxon>Pterulaceae</taxon>
        <taxon>Pterulicium</taxon>
    </lineage>
</organism>
<dbReference type="AlphaFoldDB" id="A0A5C3QD17"/>
<gene>
    <name evidence="2" type="ORF">BDV98DRAFT_129316</name>
</gene>
<dbReference type="Proteomes" id="UP000305067">
    <property type="component" value="Unassembled WGS sequence"/>
</dbReference>
<dbReference type="EMBL" id="ML178831">
    <property type="protein sequence ID" value="TFK99955.1"/>
    <property type="molecule type" value="Genomic_DNA"/>
</dbReference>
<protein>
    <submittedName>
        <fullName evidence="2">Uncharacterized protein</fullName>
    </submittedName>
</protein>
<dbReference type="OrthoDB" id="3224585at2759"/>
<name>A0A5C3QD17_9AGAR</name>
<keyword evidence="3" id="KW-1185">Reference proteome</keyword>
<reference evidence="2 3" key="1">
    <citation type="journal article" date="2019" name="Nat. Ecol. Evol.">
        <title>Megaphylogeny resolves global patterns of mushroom evolution.</title>
        <authorList>
            <person name="Varga T."/>
            <person name="Krizsan K."/>
            <person name="Foldi C."/>
            <person name="Dima B."/>
            <person name="Sanchez-Garcia M."/>
            <person name="Sanchez-Ramirez S."/>
            <person name="Szollosi G.J."/>
            <person name="Szarkandi J.G."/>
            <person name="Papp V."/>
            <person name="Albert L."/>
            <person name="Andreopoulos W."/>
            <person name="Angelini C."/>
            <person name="Antonin V."/>
            <person name="Barry K.W."/>
            <person name="Bougher N.L."/>
            <person name="Buchanan P."/>
            <person name="Buyck B."/>
            <person name="Bense V."/>
            <person name="Catcheside P."/>
            <person name="Chovatia M."/>
            <person name="Cooper J."/>
            <person name="Damon W."/>
            <person name="Desjardin D."/>
            <person name="Finy P."/>
            <person name="Geml J."/>
            <person name="Haridas S."/>
            <person name="Hughes K."/>
            <person name="Justo A."/>
            <person name="Karasinski D."/>
            <person name="Kautmanova I."/>
            <person name="Kiss B."/>
            <person name="Kocsube S."/>
            <person name="Kotiranta H."/>
            <person name="LaButti K.M."/>
            <person name="Lechner B.E."/>
            <person name="Liimatainen K."/>
            <person name="Lipzen A."/>
            <person name="Lukacs Z."/>
            <person name="Mihaltcheva S."/>
            <person name="Morgado L.N."/>
            <person name="Niskanen T."/>
            <person name="Noordeloos M.E."/>
            <person name="Ohm R.A."/>
            <person name="Ortiz-Santana B."/>
            <person name="Ovrebo C."/>
            <person name="Racz N."/>
            <person name="Riley R."/>
            <person name="Savchenko A."/>
            <person name="Shiryaev A."/>
            <person name="Soop K."/>
            <person name="Spirin V."/>
            <person name="Szebenyi C."/>
            <person name="Tomsovsky M."/>
            <person name="Tulloss R.E."/>
            <person name="Uehling J."/>
            <person name="Grigoriev I.V."/>
            <person name="Vagvolgyi C."/>
            <person name="Papp T."/>
            <person name="Martin F.M."/>
            <person name="Miettinen O."/>
            <person name="Hibbett D.S."/>
            <person name="Nagy L.G."/>
        </authorList>
    </citation>
    <scope>NUCLEOTIDE SEQUENCE [LARGE SCALE GENOMIC DNA]</scope>
    <source>
        <strain evidence="2 3">CBS 309.79</strain>
    </source>
</reference>
<sequence length="104" mass="11458">MTPRPITTKDALEPQDTDSAMFKKTEQVVGRPPTTDHNINDEYMRDPPHNVDPSMGNNSNSEGSYKKLDQPARELGPGGFDASEGRRKQLDVETSMIDGGPRGE</sequence>
<feature type="region of interest" description="Disordered" evidence="1">
    <location>
        <begin position="1"/>
        <end position="104"/>
    </location>
</feature>
<evidence type="ECO:0000313" key="2">
    <source>
        <dbReference type="EMBL" id="TFK99955.1"/>
    </source>
</evidence>
<proteinExistence type="predicted"/>
<evidence type="ECO:0000256" key="1">
    <source>
        <dbReference type="SAM" id="MobiDB-lite"/>
    </source>
</evidence>
<accession>A0A5C3QD17</accession>
<evidence type="ECO:0000313" key="3">
    <source>
        <dbReference type="Proteomes" id="UP000305067"/>
    </source>
</evidence>
<feature type="compositionally biased region" description="Basic and acidic residues" evidence="1">
    <location>
        <begin position="38"/>
        <end position="49"/>
    </location>
</feature>